<proteinExistence type="predicted"/>
<gene>
    <name evidence="1" type="ORF">MNBD_NITROSPINAE02-1282</name>
</gene>
<organism evidence="1">
    <name type="scientific">hydrothermal vent metagenome</name>
    <dbReference type="NCBI Taxonomy" id="652676"/>
    <lineage>
        <taxon>unclassified sequences</taxon>
        <taxon>metagenomes</taxon>
        <taxon>ecological metagenomes</taxon>
    </lineage>
</organism>
<dbReference type="AlphaFoldDB" id="A0A3B1CB61"/>
<accession>A0A3B1CB61</accession>
<protein>
    <submittedName>
        <fullName evidence="1">Uncharacterized protein</fullName>
    </submittedName>
</protein>
<dbReference type="EMBL" id="UOGE01000002">
    <property type="protein sequence ID" value="VAX15905.1"/>
    <property type="molecule type" value="Genomic_DNA"/>
</dbReference>
<evidence type="ECO:0000313" key="1">
    <source>
        <dbReference type="EMBL" id="VAX15905.1"/>
    </source>
</evidence>
<name>A0A3B1CB61_9ZZZZ</name>
<reference evidence="1" key="1">
    <citation type="submission" date="2018-06" db="EMBL/GenBank/DDBJ databases">
        <authorList>
            <person name="Zhirakovskaya E."/>
        </authorList>
    </citation>
    <scope>NUCLEOTIDE SEQUENCE</scope>
</reference>
<dbReference type="InterPro" id="IPR036163">
    <property type="entry name" value="HMA_dom_sf"/>
</dbReference>
<dbReference type="GO" id="GO:0046872">
    <property type="term" value="F:metal ion binding"/>
    <property type="evidence" value="ECO:0007669"/>
    <property type="project" value="InterPro"/>
</dbReference>
<dbReference type="SUPFAM" id="SSF55008">
    <property type="entry name" value="HMA, heavy metal-associated domain"/>
    <property type="match status" value="1"/>
</dbReference>
<sequence>MKKLTMLLSLVLITVISASSVWGKDIIEDAKTLKGVNKAYIRADGLACYFCAYGLERFFRKSGKVAAYDMNMKEGVVEITFIKGKPLMVVGELHQIVYDAGYTPRETSYELVGKLEKSGVEYLFHPEGTGQSFPFKSVSALTIDPAKLIGKTVTLKTRAEKYQGNSMALQPISIETAN</sequence>